<comment type="catalytic activity">
    <reaction evidence="21">
        <text>resolvin E1 + NAD(+) = 18-oxo-resolvin E1 + NADH + H(+)</text>
        <dbReference type="Rhea" id="RHEA:49244"/>
        <dbReference type="ChEBI" id="CHEBI:15378"/>
        <dbReference type="ChEBI" id="CHEBI:57540"/>
        <dbReference type="ChEBI" id="CHEBI:57945"/>
        <dbReference type="ChEBI" id="CHEBI:91000"/>
        <dbReference type="ChEBI" id="CHEBI:91001"/>
    </reaction>
    <physiologicalReaction direction="left-to-right" evidence="21">
        <dbReference type="Rhea" id="RHEA:49245"/>
    </physiologicalReaction>
</comment>
<evidence type="ECO:0000256" key="22">
    <source>
        <dbReference type="RuleBase" id="RU000363"/>
    </source>
</evidence>
<comment type="catalytic activity">
    <reaction evidence="17">
        <text>prostaglandin A1 + NAD(+) = 15-oxo-prostaglandin A1 + NADH + H(+)</text>
        <dbReference type="Rhea" id="RHEA:41263"/>
        <dbReference type="ChEBI" id="CHEBI:15378"/>
        <dbReference type="ChEBI" id="CHEBI:57398"/>
        <dbReference type="ChEBI" id="CHEBI:57540"/>
        <dbReference type="ChEBI" id="CHEBI:57945"/>
        <dbReference type="ChEBI" id="CHEBI:85072"/>
    </reaction>
    <physiologicalReaction direction="left-to-right" evidence="17">
        <dbReference type="Rhea" id="RHEA:41264"/>
    </physiologicalReaction>
</comment>
<dbReference type="FunFam" id="3.40.50.720:FF:000149">
    <property type="entry name" value="15-hydroxyprostaglandin dehydrogenase [NAD(+)]"/>
    <property type="match status" value="1"/>
</dbReference>
<comment type="catalytic activity">
    <reaction evidence="13">
        <text>(11R)-hydroxy-(5Z,8Z,12E,14Z)-eicosatetraenoate + NAD(+) = 11-oxo-(5Z,8Z,12E,14Z)-eicosatetraenoate + NADH + H(+)</text>
        <dbReference type="Rhea" id="RHEA:48640"/>
        <dbReference type="ChEBI" id="CHEBI:15378"/>
        <dbReference type="ChEBI" id="CHEBI:57540"/>
        <dbReference type="ChEBI" id="CHEBI:57945"/>
        <dbReference type="ChEBI" id="CHEBI:78836"/>
        <dbReference type="ChEBI" id="CHEBI:90697"/>
    </reaction>
    <physiologicalReaction direction="left-to-right" evidence="13">
        <dbReference type="Rhea" id="RHEA:48641"/>
    </physiologicalReaction>
</comment>
<dbReference type="PRINTS" id="PR00080">
    <property type="entry name" value="SDRFAMILY"/>
</dbReference>
<dbReference type="InterPro" id="IPR036291">
    <property type="entry name" value="NAD(P)-bd_dom_sf"/>
</dbReference>
<evidence type="ECO:0000256" key="2">
    <source>
        <dbReference type="ARBA" id="ARBA00023002"/>
    </source>
</evidence>
<evidence type="ECO:0000256" key="19">
    <source>
        <dbReference type="ARBA" id="ARBA00048921"/>
    </source>
</evidence>
<comment type="function">
    <text evidence="8">Catalyzes the NAD-dependent dehydrogenation (oxidation) of a broad array of hydroxylated polyunsaturated fatty acids (mainly eicosanoids and docosanoids, including prostaglandins, lipoxins and resolvins), yielding their corresponding keto (oxo) metabolites. Decreases the levels of the pro-proliferative prostaglandins such as prostaglandin E2 (whose activity is increased in cancer because of an increase in the expression of cyclooxygenase 2) and generates oxo-fatty acid products that can profoundly influence cell function by abrogating pro-inflammatory cytokine expression. Converts resolvins E1, D1 and D2 to their oxo products, which represents a mode of resolvin inactivation. Resolvin E1 plays important roles during the resolution phase of acute inflammation, while resolvins D1 and D2 have a unique role in obesity-induced adipose inflammation.</text>
</comment>
<comment type="catalytic activity">
    <reaction evidence="15">
        <text>resolvin D2 + NAD(+) = 7-oxoresolvin D2 + NADH + H(+)</text>
        <dbReference type="Rhea" id="RHEA:53584"/>
        <dbReference type="ChEBI" id="CHEBI:15378"/>
        <dbReference type="ChEBI" id="CHEBI:57540"/>
        <dbReference type="ChEBI" id="CHEBI:57945"/>
        <dbReference type="ChEBI" id="CHEBI:133367"/>
        <dbReference type="ChEBI" id="CHEBI:137497"/>
    </reaction>
    <physiologicalReaction direction="left-to-right" evidence="15">
        <dbReference type="Rhea" id="RHEA:53585"/>
    </physiologicalReaction>
</comment>
<evidence type="ECO:0000256" key="18">
    <source>
        <dbReference type="ARBA" id="ARBA00048739"/>
    </source>
</evidence>
<evidence type="ECO:0000256" key="5">
    <source>
        <dbReference type="ARBA" id="ARBA00040276"/>
    </source>
</evidence>
<dbReference type="InterPro" id="IPR002347">
    <property type="entry name" value="SDR_fam"/>
</dbReference>
<dbReference type="EC" id="1.1.1.232" evidence="4"/>
<comment type="catalytic activity">
    <reaction evidence="12">
        <text>15-oxo-(5S,6R)-dihydroxy-(7E,9E,11Z)-eicosatrienoate + NADH + H(+) = (5S,6R,15S)-trihydroxy-(7E,9E,11Z)-eicosatrienoate + NAD(+)</text>
        <dbReference type="Rhea" id="RHEA:41596"/>
        <dbReference type="ChEBI" id="CHEBI:15378"/>
        <dbReference type="ChEBI" id="CHEBI:57540"/>
        <dbReference type="ChEBI" id="CHEBI:57945"/>
        <dbReference type="ChEBI" id="CHEBI:78325"/>
        <dbReference type="ChEBI" id="CHEBI:78329"/>
    </reaction>
    <physiologicalReaction direction="left-to-right" evidence="12">
        <dbReference type="Rhea" id="RHEA:41597"/>
    </physiologicalReaction>
</comment>
<dbReference type="EMBL" id="OD960293">
    <property type="protein sequence ID" value="CAG4719769.1"/>
    <property type="molecule type" value="mRNA"/>
</dbReference>
<reference evidence="23" key="1">
    <citation type="submission" date="2021-04" db="EMBL/GenBank/DDBJ databases">
        <authorList>
            <person name="Leclere L."/>
        </authorList>
    </citation>
    <scope>NUCLEOTIDE SEQUENCE</scope>
</reference>
<evidence type="ECO:0000256" key="11">
    <source>
        <dbReference type="ARBA" id="ARBA00048008"/>
    </source>
</evidence>
<evidence type="ECO:0000256" key="14">
    <source>
        <dbReference type="ARBA" id="ARBA00048170"/>
    </source>
</evidence>
<comment type="similarity">
    <text evidence="1 22">Belongs to the short-chain dehydrogenases/reductases (SDR) family.</text>
</comment>
<dbReference type="GO" id="GO:0047034">
    <property type="term" value="F:15-hydroxyicosatetraenoate dehydrogenase activity"/>
    <property type="evidence" value="ECO:0007669"/>
    <property type="project" value="UniProtKB-EC"/>
</dbReference>
<accession>A0A8D7ZGB5</accession>
<dbReference type="GO" id="GO:0005737">
    <property type="term" value="C:cytoplasm"/>
    <property type="evidence" value="ECO:0007669"/>
    <property type="project" value="TreeGrafter"/>
</dbReference>
<evidence type="ECO:0000313" key="23">
    <source>
        <dbReference type="EMBL" id="CAG4719769.1"/>
    </source>
</evidence>
<dbReference type="PANTHER" id="PTHR44229:SF4">
    <property type="entry name" value="15-HYDROXYPROSTAGLANDIN DEHYDROGENASE [NAD(+)]"/>
    <property type="match status" value="1"/>
</dbReference>
<organism evidence="23">
    <name type="scientific">Leptochiton asellus</name>
    <dbReference type="NCBI Taxonomy" id="211853"/>
    <lineage>
        <taxon>Eukaryota</taxon>
        <taxon>Metazoa</taxon>
        <taxon>Spiralia</taxon>
        <taxon>Lophotrochozoa</taxon>
        <taxon>Mollusca</taxon>
        <taxon>Polyplacophora</taxon>
        <taxon>Neoloricata</taxon>
        <taxon>Lepidopleurida</taxon>
        <taxon>Lepidopleuridae</taxon>
        <taxon>Leptochiton</taxon>
    </lineage>
</organism>
<evidence type="ECO:0000256" key="1">
    <source>
        <dbReference type="ARBA" id="ARBA00006484"/>
    </source>
</evidence>
<dbReference type="PRINTS" id="PR00081">
    <property type="entry name" value="GDHRDH"/>
</dbReference>
<evidence type="ECO:0000256" key="15">
    <source>
        <dbReference type="ARBA" id="ARBA00048393"/>
    </source>
</evidence>
<evidence type="ECO:0000256" key="16">
    <source>
        <dbReference type="ARBA" id="ARBA00048535"/>
    </source>
</evidence>
<comment type="catalytic activity">
    <reaction evidence="10">
        <text>resolvin D1 + NAD(+) = 8-oxoresolvin D1 + NADH + H(+)</text>
        <dbReference type="Rhea" id="RHEA:50124"/>
        <dbReference type="ChEBI" id="CHEBI:15378"/>
        <dbReference type="ChEBI" id="CHEBI:57540"/>
        <dbReference type="ChEBI" id="CHEBI:57945"/>
        <dbReference type="ChEBI" id="CHEBI:132079"/>
        <dbReference type="ChEBI" id="CHEBI:132080"/>
    </reaction>
    <physiologicalReaction direction="left-to-right" evidence="10">
        <dbReference type="Rhea" id="RHEA:50125"/>
    </physiologicalReaction>
</comment>
<evidence type="ECO:0000256" key="17">
    <source>
        <dbReference type="ARBA" id="ARBA00048611"/>
    </source>
</evidence>
<comment type="catalytic activity">
    <reaction evidence="20">
        <text>(15S)-hydroxy-(5Z,8Z,11Z,13E)-eicosatetraenoate + NAD(+) = 15-oxo-(5Z,8Z,11Z,13E)-eicosatetraenoate + NADH + H(+)</text>
        <dbReference type="Rhea" id="RHEA:23260"/>
        <dbReference type="ChEBI" id="CHEBI:15378"/>
        <dbReference type="ChEBI" id="CHEBI:57409"/>
        <dbReference type="ChEBI" id="CHEBI:57410"/>
        <dbReference type="ChEBI" id="CHEBI:57540"/>
        <dbReference type="ChEBI" id="CHEBI:57945"/>
        <dbReference type="EC" id="1.1.1.232"/>
    </reaction>
    <physiologicalReaction direction="left-to-right" evidence="20">
        <dbReference type="Rhea" id="RHEA:23261"/>
    </physiologicalReaction>
</comment>
<proteinExistence type="evidence at transcript level"/>
<name>A0A8D7ZGB5_9MOLL</name>
<comment type="catalytic activity">
    <reaction evidence="16">
        <text>lipoxin A4 + NAD(+) = 15-oxo-(5S,6R)-dihydroxy-(7E,9E,11Z,13E)-eicosatetraenoate + NADH + H(+)</text>
        <dbReference type="Rhea" id="RHEA:41572"/>
        <dbReference type="ChEBI" id="CHEBI:15378"/>
        <dbReference type="ChEBI" id="CHEBI:57540"/>
        <dbReference type="ChEBI" id="CHEBI:57945"/>
        <dbReference type="ChEBI" id="CHEBI:67026"/>
        <dbReference type="ChEBI" id="CHEBI:78311"/>
    </reaction>
    <physiologicalReaction direction="left-to-right" evidence="16">
        <dbReference type="Rhea" id="RHEA:41573"/>
    </physiologicalReaction>
</comment>
<comment type="catalytic activity">
    <reaction evidence="11">
        <text>14-hydroxy-(4Z,7Z,10Z,12E,16Z,19Z)-docosahexaenoate + NAD(+) = 14-oxo-(4Z,7Z,10Z,12E,16Z,19Z)-docosahexaenoate + NADH + H(+)</text>
        <dbReference type="Rhea" id="RHEA:48952"/>
        <dbReference type="ChEBI" id="CHEBI:15378"/>
        <dbReference type="ChEBI" id="CHEBI:57540"/>
        <dbReference type="ChEBI" id="CHEBI:57945"/>
        <dbReference type="ChEBI" id="CHEBI:90866"/>
        <dbReference type="ChEBI" id="CHEBI:90867"/>
    </reaction>
    <physiologicalReaction direction="left-to-right" evidence="11">
        <dbReference type="Rhea" id="RHEA:48953"/>
    </physiologicalReaction>
</comment>
<evidence type="ECO:0000256" key="7">
    <source>
        <dbReference type="ARBA" id="ARBA00042026"/>
    </source>
</evidence>
<evidence type="ECO:0000256" key="12">
    <source>
        <dbReference type="ARBA" id="ARBA00048140"/>
    </source>
</evidence>
<dbReference type="GO" id="GO:0016404">
    <property type="term" value="F:15-hydroxyprostaglandin dehydrogenase (NAD+) activity"/>
    <property type="evidence" value="ECO:0007669"/>
    <property type="project" value="UniProtKB-EC"/>
</dbReference>
<dbReference type="Gene3D" id="3.40.50.720">
    <property type="entry name" value="NAD(P)-binding Rossmann-like Domain"/>
    <property type="match status" value="1"/>
</dbReference>
<evidence type="ECO:0000256" key="6">
    <source>
        <dbReference type="ARBA" id="ARBA00041812"/>
    </source>
</evidence>
<dbReference type="PANTHER" id="PTHR44229">
    <property type="entry name" value="15-HYDROXYPROSTAGLANDIN DEHYDROGENASE [NAD(+)]"/>
    <property type="match status" value="1"/>
</dbReference>
<evidence type="ECO:0000256" key="13">
    <source>
        <dbReference type="ARBA" id="ARBA00048144"/>
    </source>
</evidence>
<keyword evidence="2" id="KW-0560">Oxidoreductase</keyword>
<evidence type="ECO:0000256" key="3">
    <source>
        <dbReference type="ARBA" id="ARBA00038968"/>
    </source>
</evidence>
<evidence type="ECO:0000256" key="21">
    <source>
        <dbReference type="ARBA" id="ARBA00049188"/>
    </source>
</evidence>
<comment type="catalytic activity">
    <reaction evidence="9">
        <text>prostaglandin E1 + NAD(+) = 15-oxoprostaglandin E1 + NADH + H(+)</text>
        <dbReference type="Rhea" id="RHEA:16477"/>
        <dbReference type="ChEBI" id="CHEBI:15378"/>
        <dbReference type="ChEBI" id="CHEBI:57397"/>
        <dbReference type="ChEBI" id="CHEBI:57401"/>
        <dbReference type="ChEBI" id="CHEBI:57540"/>
        <dbReference type="ChEBI" id="CHEBI:57945"/>
    </reaction>
    <physiologicalReaction direction="left-to-right" evidence="9">
        <dbReference type="Rhea" id="RHEA:16478"/>
    </physiologicalReaction>
</comment>
<sequence length="280" mass="29812">MKIQGSVAVVTGGASGIGKAICQALAAEGAKVCIIDINAAQGRTFADELKHAHGEENILFARADVTSQEELEGVFDDAKDTLGPLDIVINNAGIVDEINWRSCVNVNLMGVISGTRLAVDYMSGKNGGSGGVIISTASVSGLVPEQYHFLPTYGATKAAVIAHTLSWSANPRCQREGIRINAVCPEGVNTPIVDVLKHPELLIDMSEELTRAFDRDLETMKPSRVAEVVMELILDDTKNGAIIHLTAEKAQQVRLECPDMINSFCTTVSASSELAIGHEK</sequence>
<comment type="catalytic activity">
    <reaction evidence="19">
        <text>resolvin D2 + NAD(+) = 16-oxoresolvin D2 + NADH + H(+)</text>
        <dbReference type="Rhea" id="RHEA:53588"/>
        <dbReference type="ChEBI" id="CHEBI:15378"/>
        <dbReference type="ChEBI" id="CHEBI:57540"/>
        <dbReference type="ChEBI" id="CHEBI:57945"/>
        <dbReference type="ChEBI" id="CHEBI:133367"/>
        <dbReference type="ChEBI" id="CHEBI:137498"/>
    </reaction>
    <physiologicalReaction direction="left-to-right" evidence="19">
        <dbReference type="Rhea" id="RHEA:53589"/>
    </physiologicalReaction>
</comment>
<protein>
    <recommendedName>
        <fullName evidence="5">15-hydroxyprostaglandin dehydrogenase [NAD(+)]</fullName>
        <ecNumber evidence="3">1.1.1.141</ecNumber>
        <ecNumber evidence="4">1.1.1.232</ecNumber>
    </recommendedName>
    <alternativeName>
        <fullName evidence="7">Eicosanoid/docosanoid dehydrogenase [NAD(+)]</fullName>
    </alternativeName>
    <alternativeName>
        <fullName evidence="6">Prostaglandin dehydrogenase 1</fullName>
    </alternativeName>
</protein>
<dbReference type="Pfam" id="PF00106">
    <property type="entry name" value="adh_short"/>
    <property type="match status" value="1"/>
</dbReference>
<evidence type="ECO:0000256" key="10">
    <source>
        <dbReference type="ARBA" id="ARBA00047672"/>
    </source>
</evidence>
<comment type="catalytic activity">
    <reaction evidence="18">
        <text>prostaglandin E2 + NAD(+) = 15-oxoprostaglandin E2 + NADH + H(+)</text>
        <dbReference type="Rhea" id="RHEA:11876"/>
        <dbReference type="ChEBI" id="CHEBI:15378"/>
        <dbReference type="ChEBI" id="CHEBI:57400"/>
        <dbReference type="ChEBI" id="CHEBI:57540"/>
        <dbReference type="ChEBI" id="CHEBI:57945"/>
        <dbReference type="ChEBI" id="CHEBI:606564"/>
        <dbReference type="EC" id="1.1.1.141"/>
    </reaction>
    <physiologicalReaction direction="left-to-right" evidence="18">
        <dbReference type="Rhea" id="RHEA:11877"/>
    </physiologicalReaction>
</comment>
<evidence type="ECO:0000256" key="9">
    <source>
        <dbReference type="ARBA" id="ARBA00047325"/>
    </source>
</evidence>
<dbReference type="SUPFAM" id="SSF51735">
    <property type="entry name" value="NAD(P)-binding Rossmann-fold domains"/>
    <property type="match status" value="1"/>
</dbReference>
<dbReference type="EC" id="1.1.1.141" evidence="3"/>
<evidence type="ECO:0000256" key="8">
    <source>
        <dbReference type="ARBA" id="ARBA00045705"/>
    </source>
</evidence>
<dbReference type="AlphaFoldDB" id="A0A8D7ZGB5"/>
<evidence type="ECO:0000256" key="20">
    <source>
        <dbReference type="ARBA" id="ARBA00049151"/>
    </source>
</evidence>
<comment type="catalytic activity">
    <reaction evidence="14">
        <text>resolvin D1 + NAD(+) = 17-oxoresolvin D1 + NADH + H(+)</text>
        <dbReference type="Rhea" id="RHEA:50128"/>
        <dbReference type="ChEBI" id="CHEBI:15378"/>
        <dbReference type="ChEBI" id="CHEBI:57540"/>
        <dbReference type="ChEBI" id="CHEBI:57945"/>
        <dbReference type="ChEBI" id="CHEBI:132079"/>
        <dbReference type="ChEBI" id="CHEBI:132081"/>
    </reaction>
    <physiologicalReaction direction="left-to-right" evidence="14">
        <dbReference type="Rhea" id="RHEA:50129"/>
    </physiologicalReaction>
</comment>
<evidence type="ECO:0000256" key="4">
    <source>
        <dbReference type="ARBA" id="ARBA00039060"/>
    </source>
</evidence>